<dbReference type="AlphaFoldDB" id="A0A7W0HMN3"/>
<comment type="caution">
    <text evidence="9">The sequence shown here is derived from an EMBL/GenBank/DDBJ whole genome shotgun (WGS) entry which is preliminary data.</text>
</comment>
<dbReference type="PANTHER" id="PTHR43178">
    <property type="entry name" value="DIHYDROLIPOAMIDE ACETYLTRANSFERASE COMPONENT OF PYRUVATE DEHYDROGENASE COMPLEX"/>
    <property type="match status" value="1"/>
</dbReference>
<reference evidence="9 10" key="1">
    <citation type="submission" date="2020-07" db="EMBL/GenBank/DDBJ databases">
        <title>Genomic Encyclopedia of Type Strains, Phase IV (KMG-IV): sequencing the most valuable type-strain genomes for metagenomic binning, comparative biology and taxonomic classification.</title>
        <authorList>
            <person name="Goeker M."/>
        </authorList>
    </citation>
    <scope>NUCLEOTIDE SEQUENCE [LARGE SCALE GENOMIC DNA]</scope>
    <source>
        <strain evidence="9 10">DSM 45533</strain>
    </source>
</reference>
<proteinExistence type="inferred from homology"/>
<feature type="domain" description="2-oxoacid dehydrogenase acyltransferase catalytic" evidence="7">
    <location>
        <begin position="143"/>
        <end position="345"/>
    </location>
</feature>
<dbReference type="PROSITE" id="PS00189">
    <property type="entry name" value="LIPOYL"/>
    <property type="match status" value="1"/>
</dbReference>
<evidence type="ECO:0000256" key="5">
    <source>
        <dbReference type="ARBA" id="ARBA00023315"/>
    </source>
</evidence>
<evidence type="ECO:0000256" key="1">
    <source>
        <dbReference type="ARBA" id="ARBA00001938"/>
    </source>
</evidence>
<keyword evidence="5 6" id="KW-0012">Acyltransferase</keyword>
<dbReference type="Gene3D" id="2.40.50.100">
    <property type="match status" value="1"/>
</dbReference>
<dbReference type="InterPro" id="IPR011053">
    <property type="entry name" value="Single_hybrid_motif"/>
</dbReference>
<dbReference type="RefSeq" id="WP_181607586.1">
    <property type="nucleotide sequence ID" value="NZ_BAABAM010000001.1"/>
</dbReference>
<dbReference type="EC" id="2.3.1.-" evidence="6"/>
<evidence type="ECO:0000256" key="2">
    <source>
        <dbReference type="ARBA" id="ARBA00007317"/>
    </source>
</evidence>
<dbReference type="EMBL" id="JACDUR010000001">
    <property type="protein sequence ID" value="MBA2888954.1"/>
    <property type="molecule type" value="Genomic_DNA"/>
</dbReference>
<keyword evidence="4 6" id="KW-0450">Lipoyl</keyword>
<dbReference type="GO" id="GO:0031405">
    <property type="term" value="F:lipoic acid binding"/>
    <property type="evidence" value="ECO:0007669"/>
    <property type="project" value="TreeGrafter"/>
</dbReference>
<organism evidence="9 10">
    <name type="scientific">Nonomuraea soli</name>
    <dbReference type="NCBI Taxonomy" id="1032476"/>
    <lineage>
        <taxon>Bacteria</taxon>
        <taxon>Bacillati</taxon>
        <taxon>Actinomycetota</taxon>
        <taxon>Actinomycetes</taxon>
        <taxon>Streptosporangiales</taxon>
        <taxon>Streptosporangiaceae</taxon>
        <taxon>Nonomuraea</taxon>
    </lineage>
</organism>
<sequence>MGELLVPRLNPNDTEYLLVEWVVENGAEVRAGEVVAVVESSKAATDLESPGDGVLVHEVKEGAWCEPGAVLGRVTLGGSAAPAPVAASGDGVLITEPARALMAELGVTEAEIAGLGVAVVKRSHVEEVAGRRSPAPASAAGGLPLTRVQRAVARAVSMSHQTIPAAYTVMRFDVGQALARAEELTQQVRRPVGLAELFVHAIAALHPRFPLFFATLDGDHALPSPTPHVGVTFDLGEGLYVPVVRDPASLTVKELAVTLMRYRVAASKGEFKGAELTGATITLTLHTEPDVIMAIPFVFPGQVAALALPAARQEGERMVADVGLAYDHRLINGRDAALFLSALKNEVS</sequence>
<dbReference type="Gene3D" id="3.30.559.10">
    <property type="entry name" value="Chloramphenicol acetyltransferase-like domain"/>
    <property type="match status" value="1"/>
</dbReference>
<comment type="cofactor">
    <cofactor evidence="1 6">
        <name>(R)-lipoate</name>
        <dbReference type="ChEBI" id="CHEBI:83088"/>
    </cofactor>
</comment>
<dbReference type="CDD" id="cd06849">
    <property type="entry name" value="lipoyl_domain"/>
    <property type="match status" value="1"/>
</dbReference>
<accession>A0A7W0HMN3</accession>
<evidence type="ECO:0000259" key="8">
    <source>
        <dbReference type="Pfam" id="PF00364"/>
    </source>
</evidence>
<dbReference type="InterPro" id="IPR003016">
    <property type="entry name" value="2-oxoA_DH_lipoyl-BS"/>
</dbReference>
<dbReference type="InterPro" id="IPR001078">
    <property type="entry name" value="2-oxoacid_DH_actylTfrase"/>
</dbReference>
<comment type="similarity">
    <text evidence="2 6">Belongs to the 2-oxoacid dehydrogenase family.</text>
</comment>
<dbReference type="Pfam" id="PF00364">
    <property type="entry name" value="Biotin_lipoyl"/>
    <property type="match status" value="1"/>
</dbReference>
<dbReference type="Pfam" id="PF00198">
    <property type="entry name" value="2-oxoacid_dh"/>
    <property type="match status" value="1"/>
</dbReference>
<feature type="domain" description="Lipoyl-binding" evidence="8">
    <location>
        <begin position="14"/>
        <end position="71"/>
    </location>
</feature>
<dbReference type="GO" id="GO:0005737">
    <property type="term" value="C:cytoplasm"/>
    <property type="evidence" value="ECO:0007669"/>
    <property type="project" value="TreeGrafter"/>
</dbReference>
<dbReference type="Proteomes" id="UP000530928">
    <property type="component" value="Unassembled WGS sequence"/>
</dbReference>
<evidence type="ECO:0000256" key="6">
    <source>
        <dbReference type="RuleBase" id="RU003423"/>
    </source>
</evidence>
<dbReference type="GO" id="GO:0016407">
    <property type="term" value="F:acetyltransferase activity"/>
    <property type="evidence" value="ECO:0007669"/>
    <property type="project" value="TreeGrafter"/>
</dbReference>
<evidence type="ECO:0000256" key="4">
    <source>
        <dbReference type="ARBA" id="ARBA00022823"/>
    </source>
</evidence>
<evidence type="ECO:0000313" key="10">
    <source>
        <dbReference type="Proteomes" id="UP000530928"/>
    </source>
</evidence>
<dbReference type="PANTHER" id="PTHR43178:SF5">
    <property type="entry name" value="LIPOAMIDE ACYLTRANSFERASE COMPONENT OF BRANCHED-CHAIN ALPHA-KETO ACID DEHYDROGENASE COMPLEX, MITOCHONDRIAL"/>
    <property type="match status" value="1"/>
</dbReference>
<keyword evidence="10" id="KW-1185">Reference proteome</keyword>
<gene>
    <name evidence="9" type="ORF">HNR30_000289</name>
</gene>
<evidence type="ECO:0000259" key="7">
    <source>
        <dbReference type="Pfam" id="PF00198"/>
    </source>
</evidence>
<dbReference type="SUPFAM" id="SSF52777">
    <property type="entry name" value="CoA-dependent acyltransferases"/>
    <property type="match status" value="1"/>
</dbReference>
<name>A0A7W0HMN3_9ACTN</name>
<dbReference type="InterPro" id="IPR050743">
    <property type="entry name" value="2-oxoacid_DH_E2_comp"/>
</dbReference>
<protein>
    <recommendedName>
        <fullName evidence="6">Dihydrolipoamide acetyltransferase component of pyruvate dehydrogenase complex</fullName>
        <ecNumber evidence="6">2.3.1.-</ecNumber>
    </recommendedName>
</protein>
<dbReference type="InterPro" id="IPR023213">
    <property type="entry name" value="CAT-like_dom_sf"/>
</dbReference>
<evidence type="ECO:0000256" key="3">
    <source>
        <dbReference type="ARBA" id="ARBA00022679"/>
    </source>
</evidence>
<keyword evidence="3 6" id="KW-0808">Transferase</keyword>
<dbReference type="SUPFAM" id="SSF51230">
    <property type="entry name" value="Single hybrid motif"/>
    <property type="match status" value="1"/>
</dbReference>
<evidence type="ECO:0000313" key="9">
    <source>
        <dbReference type="EMBL" id="MBA2888954.1"/>
    </source>
</evidence>
<dbReference type="InterPro" id="IPR000089">
    <property type="entry name" value="Biotin_lipoyl"/>
</dbReference>